<comment type="caution">
    <text evidence="1">The sequence shown here is derived from an EMBL/GenBank/DDBJ whole genome shotgun (WGS) entry which is preliminary data.</text>
</comment>
<dbReference type="Proteomes" id="UP000655759">
    <property type="component" value="Unassembled WGS sequence"/>
</dbReference>
<proteinExistence type="predicted"/>
<sequence>MQFAEKLCLDPTWIFLALEQKTFNSVSREINGAQSPEKRIRPL</sequence>
<accession>A0A812F3H6</accession>
<dbReference type="AlphaFoldDB" id="A0A812F3H6"/>
<evidence type="ECO:0000313" key="2">
    <source>
        <dbReference type="Proteomes" id="UP000655759"/>
    </source>
</evidence>
<protein>
    <submittedName>
        <fullName evidence="1">Uncharacterized protein</fullName>
    </submittedName>
</protein>
<reference evidence="1" key="1">
    <citation type="submission" date="2021-02" db="EMBL/GenBank/DDBJ databases">
        <authorList>
            <person name="Han P."/>
        </authorList>
    </citation>
    <scope>NUCLEOTIDE SEQUENCE</scope>
    <source>
        <strain evidence="1">Candidatus Nitrosotenuis uzonensis 5A</strain>
    </source>
</reference>
<gene>
    <name evidence="1" type="ORF">NUZ5A_50938</name>
</gene>
<name>A0A812F3H6_9ARCH</name>
<dbReference type="EMBL" id="CAJNAQ010000005">
    <property type="protein sequence ID" value="CAE6499752.1"/>
    <property type="molecule type" value="Genomic_DNA"/>
</dbReference>
<evidence type="ECO:0000313" key="1">
    <source>
        <dbReference type="EMBL" id="CAE6499752.1"/>
    </source>
</evidence>
<organism evidence="1 2">
    <name type="scientific">Candidatus Nitrosotenuis uzonensis</name>
    <dbReference type="NCBI Taxonomy" id="1407055"/>
    <lineage>
        <taxon>Archaea</taxon>
        <taxon>Nitrososphaerota</taxon>
        <taxon>Candidatus Nitrosotenuis</taxon>
    </lineage>
</organism>